<dbReference type="PRINTS" id="PR01595">
    <property type="entry name" value="SYCDCHAPRONE"/>
</dbReference>
<dbReference type="NCBIfam" id="TIGR02552">
    <property type="entry name" value="LcrH_SycD"/>
    <property type="match status" value="1"/>
</dbReference>
<dbReference type="RefSeq" id="WP_066411017.1">
    <property type="nucleotide sequence ID" value="NZ_FKBS01000014.1"/>
</dbReference>
<dbReference type="EMBL" id="FKBS01000014">
    <property type="protein sequence ID" value="SAI25301.1"/>
    <property type="molecule type" value="Genomic_DNA"/>
</dbReference>
<name>A0A157NVS7_9BORD</name>
<dbReference type="Proteomes" id="UP000077037">
    <property type="component" value="Unassembled WGS sequence"/>
</dbReference>
<dbReference type="OrthoDB" id="8656053at2"/>
<dbReference type="SUPFAM" id="SSF48452">
    <property type="entry name" value="TPR-like"/>
    <property type="match status" value="1"/>
</dbReference>
<dbReference type="Pfam" id="PF14559">
    <property type="entry name" value="TPR_19"/>
    <property type="match status" value="1"/>
</dbReference>
<dbReference type="InterPro" id="IPR011990">
    <property type="entry name" value="TPR-like_helical_dom_sf"/>
</dbReference>
<sequence>MSQTATAQRSEFGEKLYEGLQALPSSRRFTAEQLEVIYALAYAQVTQGKYAEALPVFSILSTYGPTRKHYMMGLALCLQMCARHEEAVRIYSAVGTLFPEGPEASLGVAECLLAMGLTAEAVQELNLVLRYTAEAGCYPEAQKRAQALLELTRGEAVTG</sequence>
<gene>
    <name evidence="1" type="primary">bcrH2</name>
    <name evidence="1" type="ORF">SAMEA1982600_01990</name>
</gene>
<proteinExistence type="predicted"/>
<accession>A0A157NVS7</accession>
<reference evidence="1 2" key="1">
    <citation type="submission" date="2016-03" db="EMBL/GenBank/DDBJ databases">
        <authorList>
            <consortium name="Pathogen Informatics"/>
        </authorList>
    </citation>
    <scope>NUCLEOTIDE SEQUENCE [LARGE SCALE GENOMIC DNA]</scope>
    <source>
        <strain evidence="1 2">NCTC13364</strain>
    </source>
</reference>
<protein>
    <submittedName>
        <fullName evidence="1">Regulatory protein</fullName>
    </submittedName>
</protein>
<evidence type="ECO:0000313" key="1">
    <source>
        <dbReference type="EMBL" id="SAI25301.1"/>
    </source>
</evidence>
<dbReference type="AlphaFoldDB" id="A0A157NVS7"/>
<evidence type="ECO:0000313" key="2">
    <source>
        <dbReference type="Proteomes" id="UP000077037"/>
    </source>
</evidence>
<dbReference type="Gene3D" id="1.25.40.10">
    <property type="entry name" value="Tetratricopeptide repeat domain"/>
    <property type="match status" value="1"/>
</dbReference>
<organism evidence="1 2">
    <name type="scientific">Bordetella ansorpii</name>
    <dbReference type="NCBI Taxonomy" id="288768"/>
    <lineage>
        <taxon>Bacteria</taxon>
        <taxon>Pseudomonadati</taxon>
        <taxon>Pseudomonadota</taxon>
        <taxon>Betaproteobacteria</taxon>
        <taxon>Burkholderiales</taxon>
        <taxon>Alcaligenaceae</taxon>
        <taxon>Bordetella</taxon>
    </lineage>
</organism>
<dbReference type="InterPro" id="IPR005415">
    <property type="entry name" value="T3SS_Ca_resp_chp_LcrH/SycD"/>
</dbReference>